<comment type="caution">
    <text evidence="1">The sequence shown here is derived from an EMBL/GenBank/DDBJ whole genome shotgun (WGS) entry which is preliminary data.</text>
</comment>
<proteinExistence type="predicted"/>
<dbReference type="EMBL" id="SPAZ01000283">
    <property type="protein sequence ID" value="TQE22484.1"/>
    <property type="molecule type" value="Genomic_DNA"/>
</dbReference>
<accession>A0A540P733</accession>
<dbReference type="GeneID" id="301700429"/>
<dbReference type="Proteomes" id="UP000318720">
    <property type="component" value="Unassembled WGS sequence"/>
</dbReference>
<reference evidence="1 2" key="1">
    <citation type="submission" date="2019-03" db="EMBL/GenBank/DDBJ databases">
        <title>Comparative genomic analyses of the sweetpotato soil rot pathogen, Streptomyces ipomoeae.</title>
        <authorList>
            <person name="Ruschel Soares N."/>
            <person name="Badger J.H."/>
            <person name="Huguet-Tapia J.C."/>
            <person name="Clark C.A."/>
            <person name="Pettis G.S."/>
        </authorList>
    </citation>
    <scope>NUCLEOTIDE SEQUENCE [LARGE SCALE GENOMIC DNA]</scope>
    <source>
        <strain evidence="1 2">88-35</strain>
    </source>
</reference>
<protein>
    <submittedName>
        <fullName evidence="1">Uncharacterized protein</fullName>
    </submittedName>
</protein>
<name>A0A540P733_9ACTN</name>
<dbReference type="PROSITE" id="PS51257">
    <property type="entry name" value="PROKAR_LIPOPROTEIN"/>
    <property type="match status" value="1"/>
</dbReference>
<sequence length="147" mass="16502">MRLSRSLALMALAALLTSCSYEAVPHARVENGRHHARVETGERLKAEDDDHARVGTGTDRARRAAGRPDPFGASCRSRIFGSQVVGYCFNPYADPDRVRLHIECARWWDIDSDSAPVEAGPAQTVRLTGRCWKEVRSVWFSHQRPED</sequence>
<organism evidence="1 2">
    <name type="scientific">Streptomyces ipomoeae</name>
    <dbReference type="NCBI Taxonomy" id="103232"/>
    <lineage>
        <taxon>Bacteria</taxon>
        <taxon>Bacillati</taxon>
        <taxon>Actinomycetota</taxon>
        <taxon>Actinomycetes</taxon>
        <taxon>Kitasatosporales</taxon>
        <taxon>Streptomycetaceae</taxon>
        <taxon>Streptomyces</taxon>
    </lineage>
</organism>
<dbReference type="AlphaFoldDB" id="A0A540P733"/>
<evidence type="ECO:0000313" key="2">
    <source>
        <dbReference type="Proteomes" id="UP000318720"/>
    </source>
</evidence>
<evidence type="ECO:0000313" key="1">
    <source>
        <dbReference type="EMBL" id="TQE22484.1"/>
    </source>
</evidence>
<dbReference type="RefSeq" id="WP_009293826.1">
    <property type="nucleotide sequence ID" value="NZ_CP182305.1"/>
</dbReference>
<gene>
    <name evidence="1" type="ORF">Sipo8835_35800</name>
</gene>